<accession>A0A1A6Y2M9</accession>
<dbReference type="Proteomes" id="UP000092256">
    <property type="component" value="Unassembled WGS sequence"/>
</dbReference>
<feature type="chain" id="PRO_5008353932" evidence="1">
    <location>
        <begin position="20"/>
        <end position="905"/>
    </location>
</feature>
<dbReference type="RefSeq" id="WP_065198251.1">
    <property type="nucleotide sequence ID" value="NZ_LYVJ01000003.1"/>
</dbReference>
<proteinExistence type="predicted"/>
<feature type="signal peptide" evidence="1">
    <location>
        <begin position="1"/>
        <end position="19"/>
    </location>
</feature>
<dbReference type="NCBIfam" id="TIGR01643">
    <property type="entry name" value="YD_repeat_2x"/>
    <property type="match status" value="1"/>
</dbReference>
<keyword evidence="1" id="KW-0732">Signal</keyword>
<dbReference type="AlphaFoldDB" id="A0A1A6Y2M9"/>
<reference evidence="2 3" key="1">
    <citation type="submission" date="2016-05" db="EMBL/GenBank/DDBJ databases">
        <title>Draft Genome Sequences of Stenotrophomonas maltophilia Strains Sm32COP, Sm41DVV, Sm46PAILV, SmF3, SmF22, SmSOFb1 and SmCVFa1, Isolated from Different Manures, in France.</title>
        <authorList>
            <person name="Nazaret S."/>
            <person name="Bodilis J."/>
        </authorList>
    </citation>
    <scope>NUCLEOTIDE SEQUENCE [LARGE SCALE GENOMIC DNA]</scope>
    <source>
        <strain evidence="2 3">Sm46PAILV</strain>
    </source>
</reference>
<dbReference type="Gene3D" id="2.180.10.10">
    <property type="entry name" value="RHS repeat-associated core"/>
    <property type="match status" value="1"/>
</dbReference>
<dbReference type="EMBL" id="LYVJ01000003">
    <property type="protein sequence ID" value="OBU69046.1"/>
    <property type="molecule type" value="Genomic_DNA"/>
</dbReference>
<protein>
    <submittedName>
        <fullName evidence="2">Wall associated protein</fullName>
    </submittedName>
</protein>
<dbReference type="PANTHER" id="PTHR32305:SF15">
    <property type="entry name" value="PROTEIN RHSA-RELATED"/>
    <property type="match status" value="1"/>
</dbReference>
<dbReference type="InterPro" id="IPR031325">
    <property type="entry name" value="RHS_repeat"/>
</dbReference>
<gene>
    <name evidence="2" type="ORF">A9K58_04765</name>
</gene>
<sequence length="905" mass="99863">MLLRSFALVAVLVPAVCTAQEFRYPWEEYDKLIKRQVDLTTMDAGLFGDSVDLYSGALGFSAIDMVLPGVGIPIEVSRTMSVGNRADYRYDDLPMADWNLELPRLSGVFLASTGWASPCSNNGTGAPPPGTVGGRTFRSSDYWQGNRLILPGRGSQEMLVAETNNVPRPAAGGPYPWLTQDLTWFSCKSARQNSAGEGFIAHTPDGRRYTFDWEAGFFEPAVASSNTLATITAPRRRAELYATRVEDRFGNWVTYRYNNAANAPVRLEAITASDGRSVSISYNAQGHIEHISNGVQTWRYRYTYPAAGIGTLVGVDLPDGSSWSIDAYAMSHLEFQYERSSAPEDILRTCGYPGHMVNEPGATAQIVHPSGAVGQFTVGYGLRGRSNVPMVCNGYSTPDNNPNDDVAQYPLAYHSAVLRKKVLSGPGVEPAEWNYSYGGTISWAPGTGPTCTSGDCAAARCLDDSCAGTAVTTVTEPEGRWMRYTYGNSYRYNEGKLLSVEQGGGPQQVLQITRQRYQWPLPATQFATRLGSTQQPRTAGYTAEYLRPVIETTISRDGVTFRSSHTSLDGHGRPLTTVANSSLGYQRTEALQYYDDASRWVLGQIARRINAETGAEIERTIFDVNTALPVEQYRFNQRQMQLVYYTDGQVESVTDGNGNITIASNWFRGIPQVIGHADGTTESATVDPLGRVTRTTDENGFSTTYSYDAMGRLSGQTYPEGDVVAWNPVSRIFERAGAEYGLPAGHWRMTETEGNRRRRVHFDAFWRPVLEEEQDVGDAQTATQVVKRYDRLGRRVFVSYPTRGVGDVRGSLAGITTRYDSLDRVVQTLQDSEQGELTTTVNYLAGFQRETINPRGFSTREQFQAWDTPDQSLPTRIDAPQGVSTLITRNVFGKPIEISRSGPDR</sequence>
<comment type="caution">
    <text evidence="2">The sequence shown here is derived from an EMBL/GenBank/DDBJ whole genome shotgun (WGS) entry which is preliminary data.</text>
</comment>
<dbReference type="OrthoDB" id="6904246at2"/>
<dbReference type="PANTHER" id="PTHR32305">
    <property type="match status" value="1"/>
</dbReference>
<organism evidence="2 3">
    <name type="scientific">Stenotrophomonas maltophilia</name>
    <name type="common">Pseudomonas maltophilia</name>
    <name type="synonym">Xanthomonas maltophilia</name>
    <dbReference type="NCBI Taxonomy" id="40324"/>
    <lineage>
        <taxon>Bacteria</taxon>
        <taxon>Pseudomonadati</taxon>
        <taxon>Pseudomonadota</taxon>
        <taxon>Gammaproteobacteria</taxon>
        <taxon>Lysobacterales</taxon>
        <taxon>Lysobacteraceae</taxon>
        <taxon>Stenotrophomonas</taxon>
        <taxon>Stenotrophomonas maltophilia group</taxon>
    </lineage>
</organism>
<dbReference type="InterPro" id="IPR006530">
    <property type="entry name" value="YD"/>
</dbReference>
<name>A0A1A6Y2M9_STEMA</name>
<evidence type="ECO:0000256" key="1">
    <source>
        <dbReference type="SAM" id="SignalP"/>
    </source>
</evidence>
<dbReference type="Pfam" id="PF05593">
    <property type="entry name" value="RHS_repeat"/>
    <property type="match status" value="1"/>
</dbReference>
<evidence type="ECO:0000313" key="2">
    <source>
        <dbReference type="EMBL" id="OBU69046.1"/>
    </source>
</evidence>
<dbReference type="InterPro" id="IPR050708">
    <property type="entry name" value="T6SS_VgrG/RHS"/>
</dbReference>
<evidence type="ECO:0000313" key="3">
    <source>
        <dbReference type="Proteomes" id="UP000092256"/>
    </source>
</evidence>